<name>A0ABV9P370_9FLAO</name>
<dbReference type="EMBL" id="JBHSGW010000001">
    <property type="protein sequence ID" value="MFC4738604.1"/>
    <property type="molecule type" value="Genomic_DNA"/>
</dbReference>
<comment type="caution">
    <text evidence="1">The sequence shown here is derived from an EMBL/GenBank/DDBJ whole genome shotgun (WGS) entry which is preliminary data.</text>
</comment>
<gene>
    <name evidence="1" type="ORF">ACFO3U_01210</name>
</gene>
<accession>A0ABV9P370</accession>
<keyword evidence="2" id="KW-1185">Reference proteome</keyword>
<reference evidence="2" key="1">
    <citation type="journal article" date="2019" name="Int. J. Syst. Evol. Microbiol.">
        <title>The Global Catalogue of Microorganisms (GCM) 10K type strain sequencing project: providing services to taxonomists for standard genome sequencing and annotation.</title>
        <authorList>
            <consortium name="The Broad Institute Genomics Platform"/>
            <consortium name="The Broad Institute Genome Sequencing Center for Infectious Disease"/>
            <person name="Wu L."/>
            <person name="Ma J."/>
        </authorList>
    </citation>
    <scope>NUCLEOTIDE SEQUENCE [LARGE SCALE GENOMIC DNA]</scope>
    <source>
        <strain evidence="2">CCUG 50349</strain>
    </source>
</reference>
<evidence type="ECO:0000313" key="2">
    <source>
        <dbReference type="Proteomes" id="UP001595885"/>
    </source>
</evidence>
<protein>
    <submittedName>
        <fullName evidence="1">Uncharacterized protein</fullName>
    </submittedName>
</protein>
<sequence>MQKILNAMLFLIAFISHSQNQSEEKFLFEHKLTKETQKDSLKKHFEIIKEISTTSNIDSISVDSKWELLYLHETGWVERLPNLSTNINELYIGKKNNSVSYDELLYIFKISNQKELVLDQFPSQLEVEPRGASMNGKWAIIFLKNNYITLQFIHSYPNGNQTSWFRKTNYYLKKIN</sequence>
<organism evidence="1 2">
    <name type="scientific">Flavobacterium ponti</name>
    <dbReference type="NCBI Taxonomy" id="665133"/>
    <lineage>
        <taxon>Bacteria</taxon>
        <taxon>Pseudomonadati</taxon>
        <taxon>Bacteroidota</taxon>
        <taxon>Flavobacteriia</taxon>
        <taxon>Flavobacteriales</taxon>
        <taxon>Flavobacteriaceae</taxon>
        <taxon>Flavobacterium</taxon>
    </lineage>
</organism>
<evidence type="ECO:0000313" key="1">
    <source>
        <dbReference type="EMBL" id="MFC4738604.1"/>
    </source>
</evidence>
<proteinExistence type="predicted"/>
<dbReference type="RefSeq" id="WP_379737635.1">
    <property type="nucleotide sequence ID" value="NZ_JBHSGW010000001.1"/>
</dbReference>
<dbReference type="Proteomes" id="UP001595885">
    <property type="component" value="Unassembled WGS sequence"/>
</dbReference>